<dbReference type="Gene3D" id="3.10.510.20">
    <property type="entry name" value="YcgL domain"/>
    <property type="match status" value="1"/>
</dbReference>
<comment type="caution">
    <text evidence="3">The sequence shown here is derived from an EMBL/GenBank/DDBJ whole genome shotgun (WGS) entry which is preliminary data.</text>
</comment>
<dbReference type="OrthoDB" id="7062382at2"/>
<dbReference type="InterPro" id="IPR038068">
    <property type="entry name" value="YcgL-like_sf"/>
</dbReference>
<evidence type="ECO:0000313" key="4">
    <source>
        <dbReference type="Proteomes" id="UP000294575"/>
    </source>
</evidence>
<evidence type="ECO:0000259" key="2">
    <source>
        <dbReference type="PROSITE" id="PS51648"/>
    </source>
</evidence>
<dbReference type="Pfam" id="PF05166">
    <property type="entry name" value="YcgL"/>
    <property type="match status" value="1"/>
</dbReference>
<reference evidence="3 4" key="1">
    <citation type="submission" date="2019-03" db="EMBL/GenBank/DDBJ databases">
        <title>Genomic Encyclopedia of Type Strains, Phase IV (KMG-IV): sequencing the most valuable type-strain genomes for metagenomic binning, comparative biology and taxonomic classification.</title>
        <authorList>
            <person name="Goeker M."/>
        </authorList>
    </citation>
    <scope>NUCLEOTIDE SEQUENCE [LARGE SCALE GENOMIC DNA]</scope>
    <source>
        <strain evidence="3 4">DSM 28679</strain>
    </source>
</reference>
<evidence type="ECO:0000256" key="1">
    <source>
        <dbReference type="HAMAP-Rule" id="MF_01866"/>
    </source>
</evidence>
<dbReference type="PANTHER" id="PTHR38109">
    <property type="entry name" value="PROTEIN YCGL"/>
    <property type="match status" value="1"/>
</dbReference>
<dbReference type="AlphaFoldDB" id="A0A4R6U639"/>
<dbReference type="PANTHER" id="PTHR38109:SF1">
    <property type="entry name" value="PROTEIN YCGL"/>
    <property type="match status" value="1"/>
</dbReference>
<accession>A0A4R6U639</accession>
<dbReference type="EMBL" id="SNYK01000004">
    <property type="protein sequence ID" value="TDQ38504.1"/>
    <property type="molecule type" value="Genomic_DNA"/>
</dbReference>
<dbReference type="InterPro" id="IPR027354">
    <property type="entry name" value="YcgL_dom"/>
</dbReference>
<proteinExistence type="inferred from homology"/>
<sequence>MKKICSIYQSPRKPGMYLYVLKADALARVPAELLKLFGTPRHSFDLVLSPERKLASEDIHKVLDNLENQGFHLQMPPQEDDYVEHWPEELLTRNDPA</sequence>
<name>A0A4R6U639_9GAMM</name>
<dbReference type="HAMAP" id="MF_01866">
    <property type="entry name" value="UPF0745"/>
    <property type="match status" value="1"/>
</dbReference>
<organism evidence="3 4">
    <name type="scientific">Thiopseudomonas denitrificans</name>
    <dbReference type="NCBI Taxonomy" id="1501432"/>
    <lineage>
        <taxon>Bacteria</taxon>
        <taxon>Pseudomonadati</taxon>
        <taxon>Pseudomonadota</taxon>
        <taxon>Gammaproteobacteria</taxon>
        <taxon>Pseudomonadales</taxon>
        <taxon>Pseudomonadaceae</taxon>
        <taxon>Thiopseudomonas</taxon>
    </lineage>
</organism>
<keyword evidence="4" id="KW-1185">Reference proteome</keyword>
<dbReference type="Proteomes" id="UP000294575">
    <property type="component" value="Unassembled WGS sequence"/>
</dbReference>
<dbReference type="PROSITE" id="PS51648">
    <property type="entry name" value="YCGL"/>
    <property type="match status" value="1"/>
</dbReference>
<protein>
    <recommendedName>
        <fullName evidence="1">YcgL domain-containing protein DFQ45_10478</fullName>
    </recommendedName>
</protein>
<dbReference type="RefSeq" id="WP_101496220.1">
    <property type="nucleotide sequence ID" value="NZ_LNJZ01000005.1"/>
</dbReference>
<gene>
    <name evidence="3" type="ORF">DFQ45_10478</name>
</gene>
<dbReference type="SUPFAM" id="SSF160191">
    <property type="entry name" value="YcgL-like"/>
    <property type="match status" value="1"/>
</dbReference>
<feature type="domain" description="YcgL" evidence="2">
    <location>
        <begin position="3"/>
        <end position="87"/>
    </location>
</feature>
<evidence type="ECO:0000313" key="3">
    <source>
        <dbReference type="EMBL" id="TDQ38504.1"/>
    </source>
</evidence>